<dbReference type="PANTHER" id="PTHR35585">
    <property type="entry name" value="HHE DOMAIN PROTEIN (AFU_ORTHOLOGUE AFUA_4G00730)"/>
    <property type="match status" value="1"/>
</dbReference>
<dbReference type="InterPro" id="IPR012312">
    <property type="entry name" value="Hemerythrin-like"/>
</dbReference>
<accession>A0A6I3L341</accession>
<organism evidence="2 3">
    <name type="scientific">Nocardia aurantiaca</name>
    <dbReference type="NCBI Taxonomy" id="2675850"/>
    <lineage>
        <taxon>Bacteria</taxon>
        <taxon>Bacillati</taxon>
        <taxon>Actinomycetota</taxon>
        <taxon>Actinomycetes</taxon>
        <taxon>Mycobacteriales</taxon>
        <taxon>Nocardiaceae</taxon>
        <taxon>Nocardia</taxon>
    </lineage>
</organism>
<evidence type="ECO:0000259" key="1">
    <source>
        <dbReference type="Pfam" id="PF01814"/>
    </source>
</evidence>
<dbReference type="RefSeq" id="WP_154790145.1">
    <property type="nucleotide sequence ID" value="NZ_WMBB01000011.1"/>
</dbReference>
<gene>
    <name evidence="2" type="ORF">GLP40_23365</name>
</gene>
<dbReference type="AlphaFoldDB" id="A0A6I3L341"/>
<dbReference type="EMBL" id="WMBB01000011">
    <property type="protein sequence ID" value="MTE15698.1"/>
    <property type="molecule type" value="Genomic_DNA"/>
</dbReference>
<keyword evidence="3" id="KW-1185">Reference proteome</keyword>
<evidence type="ECO:0000313" key="3">
    <source>
        <dbReference type="Proteomes" id="UP000432464"/>
    </source>
</evidence>
<reference evidence="2 3" key="1">
    <citation type="submission" date="2019-11" db="EMBL/GenBank/DDBJ databases">
        <title>Nocardia sp. nov. CT2-14 isolated from soil.</title>
        <authorList>
            <person name="Kanchanasin P."/>
            <person name="Tanasupawat S."/>
            <person name="Yuki M."/>
            <person name="Kudo T."/>
        </authorList>
    </citation>
    <scope>NUCLEOTIDE SEQUENCE [LARGE SCALE GENOMIC DNA]</scope>
    <source>
        <strain evidence="2 3">CT2-14</strain>
    </source>
</reference>
<protein>
    <submittedName>
        <fullName evidence="2">Hemerythrin domain-containing protein</fullName>
    </submittedName>
</protein>
<proteinExistence type="predicted"/>
<dbReference type="Pfam" id="PF01814">
    <property type="entry name" value="Hemerythrin"/>
    <property type="match status" value="1"/>
</dbReference>
<comment type="caution">
    <text evidence="2">The sequence shown here is derived from an EMBL/GenBank/DDBJ whole genome shotgun (WGS) entry which is preliminary data.</text>
</comment>
<name>A0A6I3L341_9NOCA</name>
<sequence>MAEQDVVDLLTAQHQQISTLLEQLRSGREDRQELFTELVRLLAVHESAEEEVVHPIAKRARFGAEEIVDARLDEENHAKRALAELYDLGVDHPDFASKIADLADAVADHAAHEEAEEFVLLRRQYSASQLEHLAGSVRAAEAVAPTRPHPHTGSSAAANLIAGPPLALFDRMRDAVRDWRSHS</sequence>
<evidence type="ECO:0000313" key="2">
    <source>
        <dbReference type="EMBL" id="MTE15698.1"/>
    </source>
</evidence>
<dbReference type="Proteomes" id="UP000432464">
    <property type="component" value="Unassembled WGS sequence"/>
</dbReference>
<dbReference type="PANTHER" id="PTHR35585:SF1">
    <property type="entry name" value="HHE DOMAIN PROTEIN (AFU_ORTHOLOGUE AFUA_4G00730)"/>
    <property type="match status" value="1"/>
</dbReference>
<dbReference type="Gene3D" id="1.20.120.520">
    <property type="entry name" value="nmb1532 protein domain like"/>
    <property type="match status" value="1"/>
</dbReference>
<feature type="domain" description="Hemerythrin-like" evidence="1">
    <location>
        <begin position="6"/>
        <end position="118"/>
    </location>
</feature>